<gene>
    <name evidence="2" type="ORF">ABEB36_009863</name>
</gene>
<evidence type="ECO:0000256" key="1">
    <source>
        <dbReference type="SAM" id="Phobius"/>
    </source>
</evidence>
<protein>
    <submittedName>
        <fullName evidence="2">Uncharacterized protein</fullName>
    </submittedName>
</protein>
<comment type="caution">
    <text evidence="2">The sequence shown here is derived from an EMBL/GenBank/DDBJ whole genome shotgun (WGS) entry which is preliminary data.</text>
</comment>
<evidence type="ECO:0000313" key="3">
    <source>
        <dbReference type="Proteomes" id="UP001566132"/>
    </source>
</evidence>
<keyword evidence="3" id="KW-1185">Reference proteome</keyword>
<accession>A0ABD1EHR8</accession>
<organism evidence="2 3">
    <name type="scientific">Hypothenemus hampei</name>
    <name type="common">Coffee berry borer</name>
    <dbReference type="NCBI Taxonomy" id="57062"/>
    <lineage>
        <taxon>Eukaryota</taxon>
        <taxon>Metazoa</taxon>
        <taxon>Ecdysozoa</taxon>
        <taxon>Arthropoda</taxon>
        <taxon>Hexapoda</taxon>
        <taxon>Insecta</taxon>
        <taxon>Pterygota</taxon>
        <taxon>Neoptera</taxon>
        <taxon>Endopterygota</taxon>
        <taxon>Coleoptera</taxon>
        <taxon>Polyphaga</taxon>
        <taxon>Cucujiformia</taxon>
        <taxon>Curculionidae</taxon>
        <taxon>Scolytinae</taxon>
        <taxon>Hypothenemus</taxon>
    </lineage>
</organism>
<keyword evidence="1" id="KW-0812">Transmembrane</keyword>
<sequence>MDNAPAAIPYYNVLIVLVEIVGALFLRGAEGPNFSLARTEVECEDKWMKKKKKRIRPFKAKPRVGKIVKITSASIFFPFSLTLDKNEIRNLIMAAVTTTCWATPLSGKRFSPN</sequence>
<proteinExistence type="predicted"/>
<evidence type="ECO:0000313" key="2">
    <source>
        <dbReference type="EMBL" id="KAL1494240.1"/>
    </source>
</evidence>
<dbReference type="Proteomes" id="UP001566132">
    <property type="component" value="Unassembled WGS sequence"/>
</dbReference>
<keyword evidence="1" id="KW-0472">Membrane</keyword>
<name>A0ABD1EHR8_HYPHA</name>
<feature type="transmembrane region" description="Helical" evidence="1">
    <location>
        <begin position="6"/>
        <end position="26"/>
    </location>
</feature>
<keyword evidence="1" id="KW-1133">Transmembrane helix</keyword>
<dbReference type="AlphaFoldDB" id="A0ABD1EHR8"/>
<reference evidence="2 3" key="1">
    <citation type="submission" date="2024-05" db="EMBL/GenBank/DDBJ databases">
        <title>Genetic variation in Jamaican populations of the coffee berry borer (Hypothenemus hampei).</title>
        <authorList>
            <person name="Errbii M."/>
            <person name="Myrie A."/>
        </authorList>
    </citation>
    <scope>NUCLEOTIDE SEQUENCE [LARGE SCALE GENOMIC DNA]</scope>
    <source>
        <strain evidence="2">JA-Hopewell-2020-01-JO</strain>
        <tissue evidence="2">Whole body</tissue>
    </source>
</reference>
<dbReference type="EMBL" id="JBDJPC010000007">
    <property type="protein sequence ID" value="KAL1494240.1"/>
    <property type="molecule type" value="Genomic_DNA"/>
</dbReference>